<dbReference type="EMBL" id="GBXM01037506">
    <property type="protein sequence ID" value="JAH71071.1"/>
    <property type="molecule type" value="Transcribed_RNA"/>
</dbReference>
<reference evidence="1" key="2">
    <citation type="journal article" date="2015" name="Fish Shellfish Immunol.">
        <title>Early steps in the European eel (Anguilla anguilla)-Vibrio vulnificus interaction in the gills: Role of the RtxA13 toxin.</title>
        <authorList>
            <person name="Callol A."/>
            <person name="Pajuelo D."/>
            <person name="Ebbesson L."/>
            <person name="Teles M."/>
            <person name="MacKenzie S."/>
            <person name="Amaro C."/>
        </authorList>
    </citation>
    <scope>NUCLEOTIDE SEQUENCE</scope>
</reference>
<protein>
    <submittedName>
        <fullName evidence="1">Uncharacterized protein</fullName>
    </submittedName>
</protein>
<sequence>MSVDISFVNHHA</sequence>
<name>A0A0E9UZ95_ANGAN</name>
<evidence type="ECO:0000313" key="1">
    <source>
        <dbReference type="EMBL" id="JAH71071.1"/>
    </source>
</evidence>
<accession>A0A0E9UZ95</accession>
<proteinExistence type="predicted"/>
<organism evidence="1">
    <name type="scientific">Anguilla anguilla</name>
    <name type="common">European freshwater eel</name>
    <name type="synonym">Muraena anguilla</name>
    <dbReference type="NCBI Taxonomy" id="7936"/>
    <lineage>
        <taxon>Eukaryota</taxon>
        <taxon>Metazoa</taxon>
        <taxon>Chordata</taxon>
        <taxon>Craniata</taxon>
        <taxon>Vertebrata</taxon>
        <taxon>Euteleostomi</taxon>
        <taxon>Actinopterygii</taxon>
        <taxon>Neopterygii</taxon>
        <taxon>Teleostei</taxon>
        <taxon>Anguilliformes</taxon>
        <taxon>Anguillidae</taxon>
        <taxon>Anguilla</taxon>
    </lineage>
</organism>
<reference evidence="1" key="1">
    <citation type="submission" date="2014-11" db="EMBL/GenBank/DDBJ databases">
        <authorList>
            <person name="Amaro Gonzalez C."/>
        </authorList>
    </citation>
    <scope>NUCLEOTIDE SEQUENCE</scope>
</reference>